<comment type="caution">
    <text evidence="2">The sequence shown here is derived from an EMBL/GenBank/DDBJ whole genome shotgun (WGS) entry which is preliminary data.</text>
</comment>
<keyword evidence="1" id="KW-0732">Signal</keyword>
<sequence length="116" mass="12956">MAYLRTFCMLVASLLSIQQTAAFVLTGSRSLTHTSTGARTFVLRADHVNDSEERLQDGAASLVDKVVHGVEDAVHSLEEATEEGFDKFDKAISREGRMNEQAKDIHNIIKEEKKEY</sequence>
<proteinExistence type="predicted"/>
<reference evidence="2" key="1">
    <citation type="submission" date="2021-02" db="EMBL/GenBank/DDBJ databases">
        <title>First Annotated Genome of the Yellow-green Alga Tribonema minus.</title>
        <authorList>
            <person name="Mahan K.M."/>
        </authorList>
    </citation>
    <scope>NUCLEOTIDE SEQUENCE</scope>
    <source>
        <strain evidence="2">UTEX B ZZ1240</strain>
    </source>
</reference>
<feature type="chain" id="PRO_5032459426" evidence="1">
    <location>
        <begin position="23"/>
        <end position="116"/>
    </location>
</feature>
<organism evidence="2 3">
    <name type="scientific">Tribonema minus</name>
    <dbReference type="NCBI Taxonomy" id="303371"/>
    <lineage>
        <taxon>Eukaryota</taxon>
        <taxon>Sar</taxon>
        <taxon>Stramenopiles</taxon>
        <taxon>Ochrophyta</taxon>
        <taxon>PX clade</taxon>
        <taxon>Xanthophyceae</taxon>
        <taxon>Tribonematales</taxon>
        <taxon>Tribonemataceae</taxon>
        <taxon>Tribonema</taxon>
    </lineage>
</organism>
<evidence type="ECO:0000313" key="2">
    <source>
        <dbReference type="EMBL" id="KAG5181414.1"/>
    </source>
</evidence>
<accession>A0A835Z1T4</accession>
<evidence type="ECO:0000313" key="3">
    <source>
        <dbReference type="Proteomes" id="UP000664859"/>
    </source>
</evidence>
<name>A0A835Z1T4_9STRA</name>
<dbReference type="AlphaFoldDB" id="A0A835Z1T4"/>
<dbReference type="EMBL" id="JAFCMP010000334">
    <property type="protein sequence ID" value="KAG5181414.1"/>
    <property type="molecule type" value="Genomic_DNA"/>
</dbReference>
<dbReference type="Proteomes" id="UP000664859">
    <property type="component" value="Unassembled WGS sequence"/>
</dbReference>
<protein>
    <submittedName>
        <fullName evidence="2">Uncharacterized protein</fullName>
    </submittedName>
</protein>
<evidence type="ECO:0000256" key="1">
    <source>
        <dbReference type="SAM" id="SignalP"/>
    </source>
</evidence>
<feature type="signal peptide" evidence="1">
    <location>
        <begin position="1"/>
        <end position="22"/>
    </location>
</feature>
<gene>
    <name evidence="2" type="ORF">JKP88DRAFT_273495</name>
</gene>
<keyword evidence="3" id="KW-1185">Reference proteome</keyword>